<evidence type="ECO:0000313" key="1">
    <source>
        <dbReference type="EMBL" id="GLI41166.1"/>
    </source>
</evidence>
<proteinExistence type="predicted"/>
<dbReference type="AlphaFoldDB" id="A0A9W6G617"/>
<comment type="caution">
    <text evidence="1">The sequence shown here is derived from an EMBL/GenBank/DDBJ whole genome shotgun (WGS) entry which is preliminary data.</text>
</comment>
<sequence>MAGSPGGERGRLAAGADPFRFACATGDLRACRFNAPRPWETPAPFQGRRMRYETGGPSIAIRVR</sequence>
<protein>
    <submittedName>
        <fullName evidence="1">Uncharacterized protein</fullName>
    </submittedName>
</protein>
<organism evidence="1 2">
    <name type="scientific">Glycomyces algeriensis</name>
    <dbReference type="NCBI Taxonomy" id="256037"/>
    <lineage>
        <taxon>Bacteria</taxon>
        <taxon>Bacillati</taxon>
        <taxon>Actinomycetota</taxon>
        <taxon>Actinomycetes</taxon>
        <taxon>Glycomycetales</taxon>
        <taxon>Glycomycetaceae</taxon>
        <taxon>Glycomyces</taxon>
    </lineage>
</organism>
<reference evidence="1" key="1">
    <citation type="submission" date="2022-12" db="EMBL/GenBank/DDBJ databases">
        <title>Reference genome sequencing for broad-spectrum identification of bacterial and archaeal isolates by mass spectrometry.</title>
        <authorList>
            <person name="Sekiguchi Y."/>
            <person name="Tourlousse D.M."/>
        </authorList>
    </citation>
    <scope>NUCLEOTIDE SEQUENCE</scope>
    <source>
        <strain evidence="1">LLR39Z86</strain>
    </source>
</reference>
<accession>A0A9W6G617</accession>
<evidence type="ECO:0000313" key="2">
    <source>
        <dbReference type="Proteomes" id="UP001144313"/>
    </source>
</evidence>
<name>A0A9W6G617_9ACTN</name>
<keyword evidence="2" id="KW-1185">Reference proteome</keyword>
<gene>
    <name evidence="1" type="ORF">GALLR39Z86_10160</name>
</gene>
<dbReference type="EMBL" id="BSDT01000001">
    <property type="protein sequence ID" value="GLI41166.1"/>
    <property type="molecule type" value="Genomic_DNA"/>
</dbReference>
<dbReference type="Proteomes" id="UP001144313">
    <property type="component" value="Unassembled WGS sequence"/>
</dbReference>